<dbReference type="Pfam" id="PF00109">
    <property type="entry name" value="ketoacyl-synt"/>
    <property type="match status" value="1"/>
</dbReference>
<keyword evidence="2" id="KW-0596">Phosphopantetheine</keyword>
<dbReference type="SUPFAM" id="SSF101173">
    <property type="entry name" value="Docking domain B of the erythromycin polyketide synthase (DEBS)"/>
    <property type="match status" value="1"/>
</dbReference>
<comment type="caution">
    <text evidence="11">The sequence shown here is derived from an EMBL/GenBank/DDBJ whole genome shotgun (WGS) entry which is preliminary data.</text>
</comment>
<evidence type="ECO:0000256" key="8">
    <source>
        <dbReference type="SAM" id="MobiDB-lite"/>
    </source>
</evidence>
<dbReference type="Pfam" id="PF16197">
    <property type="entry name" value="KAsynt_C_assoc"/>
    <property type="match status" value="1"/>
</dbReference>
<dbReference type="PANTHER" id="PTHR43775">
    <property type="entry name" value="FATTY ACID SYNTHASE"/>
    <property type="match status" value="1"/>
</dbReference>
<dbReference type="InterPro" id="IPR013968">
    <property type="entry name" value="PKS_KR"/>
</dbReference>
<dbReference type="InterPro" id="IPR020802">
    <property type="entry name" value="TesA-like"/>
</dbReference>
<dbReference type="SUPFAM" id="SSF52151">
    <property type="entry name" value="FabD/lysophospholipase-like"/>
    <property type="match status" value="1"/>
</dbReference>
<dbReference type="CDD" id="cd00833">
    <property type="entry name" value="PKS"/>
    <property type="match status" value="1"/>
</dbReference>
<organism evidence="11 12">
    <name type="scientific">Streptomyces polygonati</name>
    <dbReference type="NCBI Taxonomy" id="1617087"/>
    <lineage>
        <taxon>Bacteria</taxon>
        <taxon>Bacillati</taxon>
        <taxon>Actinomycetota</taxon>
        <taxon>Actinomycetes</taxon>
        <taxon>Kitasatosporales</taxon>
        <taxon>Streptomycetaceae</taxon>
        <taxon>Streptomyces</taxon>
    </lineage>
</organism>
<dbReference type="SUPFAM" id="SSF53901">
    <property type="entry name" value="Thiolase-like"/>
    <property type="match status" value="1"/>
</dbReference>
<keyword evidence="4" id="KW-0808">Transferase</keyword>
<dbReference type="Gene3D" id="3.30.70.3290">
    <property type="match status" value="1"/>
</dbReference>
<dbReference type="Pfam" id="PF00975">
    <property type="entry name" value="Thioesterase"/>
    <property type="match status" value="1"/>
</dbReference>
<dbReference type="Gene3D" id="3.40.50.1820">
    <property type="entry name" value="alpha/beta hydrolase"/>
    <property type="match status" value="1"/>
</dbReference>
<dbReference type="Gene3D" id="3.40.50.11460">
    <property type="match status" value="1"/>
</dbReference>
<dbReference type="InterPro" id="IPR016035">
    <property type="entry name" value="Acyl_Trfase/lysoPLipase"/>
</dbReference>
<evidence type="ECO:0000256" key="4">
    <source>
        <dbReference type="ARBA" id="ARBA00022679"/>
    </source>
</evidence>
<keyword evidence="12" id="KW-1185">Reference proteome</keyword>
<dbReference type="InterPro" id="IPR014031">
    <property type="entry name" value="Ketoacyl_synth_C"/>
</dbReference>
<dbReference type="SMART" id="SM00827">
    <property type="entry name" value="PKS_AT"/>
    <property type="match status" value="1"/>
</dbReference>
<dbReference type="SMART" id="SM00822">
    <property type="entry name" value="PKS_KR"/>
    <property type="match status" value="1"/>
</dbReference>
<dbReference type="InterPro" id="IPR016036">
    <property type="entry name" value="Malonyl_transacylase_ACP-bd"/>
</dbReference>
<dbReference type="SMART" id="SM00823">
    <property type="entry name" value="PKS_PP"/>
    <property type="match status" value="1"/>
</dbReference>
<dbReference type="InterPro" id="IPR032821">
    <property type="entry name" value="PKS_assoc"/>
</dbReference>
<dbReference type="InterPro" id="IPR015083">
    <property type="entry name" value="NorB/c/GfsB-D-like_docking"/>
</dbReference>
<feature type="region of interest" description="Disordered" evidence="8">
    <location>
        <begin position="1838"/>
        <end position="1857"/>
    </location>
</feature>
<comment type="cofactor">
    <cofactor evidence="1">
        <name>pantetheine 4'-phosphate</name>
        <dbReference type="ChEBI" id="CHEBI:47942"/>
    </cofactor>
</comment>
<evidence type="ECO:0000259" key="10">
    <source>
        <dbReference type="PROSITE" id="PS52004"/>
    </source>
</evidence>
<dbReference type="InterPro" id="IPR041618">
    <property type="entry name" value="PKS_DE"/>
</dbReference>
<keyword evidence="7" id="KW-0012">Acyltransferase</keyword>
<dbReference type="Pfam" id="PF00550">
    <property type="entry name" value="PP-binding"/>
    <property type="match status" value="1"/>
</dbReference>
<dbReference type="InterPro" id="IPR020806">
    <property type="entry name" value="PKS_PP-bd"/>
</dbReference>
<dbReference type="Pfam" id="PF02801">
    <property type="entry name" value="Ketoacyl-synt_C"/>
    <property type="match status" value="1"/>
</dbReference>
<reference evidence="12" key="1">
    <citation type="journal article" date="2019" name="Int. J. Syst. Evol. Microbiol.">
        <title>The Global Catalogue of Microorganisms (GCM) 10K type strain sequencing project: providing services to taxonomists for standard genome sequencing and annotation.</title>
        <authorList>
            <consortium name="The Broad Institute Genomics Platform"/>
            <consortium name="The Broad Institute Genome Sequencing Center for Infectious Disease"/>
            <person name="Wu L."/>
            <person name="Ma J."/>
        </authorList>
    </citation>
    <scope>NUCLEOTIDE SEQUENCE [LARGE SCALE GENOMIC DNA]</scope>
    <source>
        <strain evidence="12">CGMCC 4.7237</strain>
    </source>
</reference>
<dbReference type="Gene3D" id="1.10.1200.10">
    <property type="entry name" value="ACP-like"/>
    <property type="match status" value="1"/>
</dbReference>
<dbReference type="Pfam" id="PF00698">
    <property type="entry name" value="Acyl_transf_1"/>
    <property type="match status" value="1"/>
</dbReference>
<evidence type="ECO:0000256" key="1">
    <source>
        <dbReference type="ARBA" id="ARBA00001957"/>
    </source>
</evidence>
<dbReference type="CDD" id="cd08952">
    <property type="entry name" value="KR_1_SDR_x"/>
    <property type="match status" value="1"/>
</dbReference>
<evidence type="ECO:0000256" key="5">
    <source>
        <dbReference type="ARBA" id="ARBA00023194"/>
    </source>
</evidence>
<dbReference type="InterPro" id="IPR036736">
    <property type="entry name" value="ACP-like_sf"/>
</dbReference>
<dbReference type="InterPro" id="IPR006162">
    <property type="entry name" value="Ppantetheine_attach_site"/>
</dbReference>
<dbReference type="InterPro" id="IPR016039">
    <property type="entry name" value="Thiolase-like"/>
</dbReference>
<keyword evidence="6" id="KW-0511">Multifunctional enzyme</keyword>
<dbReference type="PANTHER" id="PTHR43775:SF51">
    <property type="entry name" value="INACTIVE PHENOLPHTHIOCEROL SYNTHESIS POLYKETIDE SYNTHASE TYPE I PKS1-RELATED"/>
    <property type="match status" value="1"/>
</dbReference>
<dbReference type="Pfam" id="PF08659">
    <property type="entry name" value="KR"/>
    <property type="match status" value="1"/>
</dbReference>
<dbReference type="Proteomes" id="UP001595765">
    <property type="component" value="Unassembled WGS sequence"/>
</dbReference>
<dbReference type="SMART" id="SM00824">
    <property type="entry name" value="PKS_TE"/>
    <property type="match status" value="1"/>
</dbReference>
<dbReference type="Gene3D" id="3.40.47.10">
    <property type="match status" value="1"/>
</dbReference>
<evidence type="ECO:0000313" key="11">
    <source>
        <dbReference type="EMBL" id="MFC4029847.1"/>
    </source>
</evidence>
<dbReference type="SUPFAM" id="SSF47336">
    <property type="entry name" value="ACP-like"/>
    <property type="match status" value="1"/>
</dbReference>
<keyword evidence="5" id="KW-0045">Antibiotic biosynthesis</keyword>
<dbReference type="SMART" id="SM00825">
    <property type="entry name" value="PKS_KS"/>
    <property type="match status" value="1"/>
</dbReference>
<dbReference type="InterPro" id="IPR014043">
    <property type="entry name" value="Acyl_transferase_dom"/>
</dbReference>
<evidence type="ECO:0000256" key="2">
    <source>
        <dbReference type="ARBA" id="ARBA00022450"/>
    </source>
</evidence>
<dbReference type="NCBIfam" id="NF045894">
    <property type="entry name" value="PKS_plus_SDR"/>
    <property type="match status" value="1"/>
</dbReference>
<dbReference type="Pfam" id="PF08990">
    <property type="entry name" value="Docking"/>
    <property type="match status" value="1"/>
</dbReference>
<evidence type="ECO:0000256" key="3">
    <source>
        <dbReference type="ARBA" id="ARBA00022553"/>
    </source>
</evidence>
<dbReference type="InterPro" id="IPR036291">
    <property type="entry name" value="NAD(P)-bd_dom_sf"/>
</dbReference>
<dbReference type="EMBL" id="JBHSBB010000001">
    <property type="protein sequence ID" value="MFC4029847.1"/>
    <property type="molecule type" value="Genomic_DNA"/>
</dbReference>
<dbReference type="PROSITE" id="PS52004">
    <property type="entry name" value="KS3_2"/>
    <property type="match status" value="1"/>
</dbReference>
<protein>
    <submittedName>
        <fullName evidence="11">Type I polyketide synthase</fullName>
    </submittedName>
</protein>
<dbReference type="InterPro" id="IPR018201">
    <property type="entry name" value="Ketoacyl_synth_AS"/>
</dbReference>
<dbReference type="InterPro" id="IPR020841">
    <property type="entry name" value="PKS_Beta-ketoAc_synthase_dom"/>
</dbReference>
<evidence type="ECO:0000313" key="12">
    <source>
        <dbReference type="Proteomes" id="UP001595765"/>
    </source>
</evidence>
<dbReference type="InterPro" id="IPR001031">
    <property type="entry name" value="Thioesterase"/>
</dbReference>
<dbReference type="SUPFAM" id="SSF55048">
    <property type="entry name" value="Probable ACP-binding domain of malonyl-CoA ACP transacylase"/>
    <property type="match status" value="1"/>
</dbReference>
<keyword evidence="3" id="KW-0597">Phosphoprotein</keyword>
<evidence type="ECO:0000256" key="7">
    <source>
        <dbReference type="ARBA" id="ARBA00023315"/>
    </source>
</evidence>
<evidence type="ECO:0000256" key="6">
    <source>
        <dbReference type="ARBA" id="ARBA00023268"/>
    </source>
</evidence>
<sequence>MSDEQKLRDYLKRVTVELTESRQRLREAEDSRHEPIAIIGMSCRFPGGVRSPEDLWELVASGVDAISPFPGDRGWDVEGIYDPEPDQPGKSYTRSGGFLYDAAEFDAEFFGISPREALAMDPQHRLFLETAWEAMERAGVDPAGLRGSRTGVYAGCVTSDYQVLLASAPEEIEAYRMTGSAASVLSGRLAYTFGFEGPAVTVDSACSSSLVALDLAAQALRRDECTLALVGGVTVMATPTGFVDFSRQRGFAPDGRCKSFGAGADGTGFAEGVGMVLVERLSDARRNGHRVLAVMRGSAVNQDGASNGLTAPSGPSQQRVIQRALAAARLSPEDVDVVEAHGTGTRLGDPIEAQALLATYGRNRAEDAPLWLGSIKSNIGHTLAAAGMAGVLKMVMAMRHGVLPRTLHAEEPHPFVDWASGAVSLLTEERPWPDTGRPRRAGVSAFGMSGTNAHVILEQVPEYAEESAESGGSAAPPETSSAARAAAVTSPVSVPYPVSARGEAALRAQAGRLRGHLASRPELSPADVGRALATTRSAFDDRAVVLGADAGELSAGLGALARGETSAQVIRGVARERGRTVFVFPGQGSQWAGMAVELLDSEPVFASRLRECAAAVERYVDWSVEGVLRQLDDAPSLDRIEVVQPVLLAVNVSLAALWRSHGVEPDILVGHSQGEIAAACVAEAITVEDAARIIVLRSQLFADELVGRGAVASIALSRADIEPWLEPYGDLLSVAGVNSPRLVTVAGEPKTLETLVAALTEGGIRARVVPATVASHSAQVDPLRERLAELLAFVSPVKGRIPLFSTVTGEVLDGSELTADYWFENCRRPTSFEPAVRALIADGFDTFVECSAHPVLTLAVEETAEDTGTDVVATGTLRRQQGGPARFHASLAEAYVRGVAVDWTPAFAGASERRVELPTYPFQRRRYWAEPAGAGEPPRTREADAGDFAFWDAVEREDLQALAAALDFDGADALGRVLPALAAFRRGSRLLAQAESWRHRIVWRPVTEPAPAALSGVWLLAGPAGDGAGGGADEALVAEVAAELTSHGARVVALSLEAGTDRAALAARLTEAAGTELSGVLSLLPLDTTPAPDCPDVPAGLAATVTLLQSLADAGIETPVWSVTRGGVRAEDTDRLDRPAQAQIWGFGQVAALEVPQLWGGLIDLPETPDGRTTARMLAAVAAPGDERQLAVRSSGLLARRLVPAPSTGPSTGAAAGHPLRLPRGTVLLTGAPSGTGARVAHQLAAWGAEHLLLTTGPDVDPAAAAVLESELAAAGVRLTVSDCDPADREALAALLASVPGDLPLVAVVHTAGVLEEGQLSALTLPQLERTLRSKAVAARHLHELTEHLDLSAFVLFSSVTAALGGAVGLAPYAAANAYLDALADHRRARGLTATSLAWGVWAERPDDPALATVEKARRERLERRGLPLLEPEPALIALRGALAEDPGTLVLADIDWDRYLRVFAAQRSVPLIGEVPAVRRLLRAATEAGPAANALDQLPSLSPEEQLRLLTELVRAEIAAVLGYPDPSAVEARREFLELGMDSVTGVALRNRLVSATGIQLPARAILEHRTPEALIRHLRQHLTAEDPAPAEAAAAPESDALAALFLAAHAPSARPDSPAEEGRYQDATAAFDVRLRTAVRDRPVFEAPDASEAPELVTLSRPDSGSRSAVVCFPTVLATSGPHQFARFAAGLGGGREVSALSLPGFRAGQRLPATLDAVVRASADVVRQRADGRPFVLVGYSSGGVLAHAVAGLLESADVFPDAVVLLDTYLPGGADIARDRSALMTGMAERLAQWPLDDARLTAMGGYLDLLDSWEPGTLKAPVLLVRPSGTLPGAAGPADRAPSAWPPPYEATEVPGDHFSMIEDHAHDTARAVHRWLAVLDPKESV</sequence>
<dbReference type="PROSITE" id="PS00606">
    <property type="entry name" value="KS3_1"/>
    <property type="match status" value="1"/>
</dbReference>
<dbReference type="InterPro" id="IPR009081">
    <property type="entry name" value="PP-bd_ACP"/>
</dbReference>
<evidence type="ECO:0000259" key="9">
    <source>
        <dbReference type="PROSITE" id="PS50075"/>
    </source>
</evidence>
<dbReference type="RefSeq" id="WP_386424387.1">
    <property type="nucleotide sequence ID" value="NZ_JBHSBB010000001.1"/>
</dbReference>
<dbReference type="SMART" id="SM01294">
    <property type="entry name" value="PKS_PP_betabranch"/>
    <property type="match status" value="1"/>
</dbReference>
<gene>
    <name evidence="11" type="ORF">ACFO3J_00010</name>
</gene>
<dbReference type="InterPro" id="IPR014030">
    <property type="entry name" value="Ketoacyl_synth_N"/>
</dbReference>
<dbReference type="InterPro" id="IPR001227">
    <property type="entry name" value="Ac_transferase_dom_sf"/>
</dbReference>
<feature type="domain" description="Carrier" evidence="9">
    <location>
        <begin position="1509"/>
        <end position="1584"/>
    </location>
</feature>
<feature type="region of interest" description="Disordered" evidence="8">
    <location>
        <begin position="464"/>
        <end position="486"/>
    </location>
</feature>
<name>A0ABV8HFK3_9ACTN</name>
<dbReference type="Gene3D" id="6.10.140.1830">
    <property type="match status" value="1"/>
</dbReference>
<dbReference type="PROSITE" id="PS00012">
    <property type="entry name" value="PHOSPHOPANTETHEINE"/>
    <property type="match status" value="1"/>
</dbReference>
<dbReference type="Gene3D" id="3.40.366.10">
    <property type="entry name" value="Malonyl-Coenzyme A Acyl Carrier Protein, domain 2"/>
    <property type="match status" value="1"/>
</dbReference>
<feature type="domain" description="Ketosynthase family 3 (KS3)" evidence="10">
    <location>
        <begin position="33"/>
        <end position="459"/>
    </location>
</feature>
<dbReference type="InterPro" id="IPR036299">
    <property type="entry name" value="Polyketide_synth_docking_sf"/>
</dbReference>
<dbReference type="Pfam" id="PF18369">
    <property type="entry name" value="PKS_DE"/>
    <property type="match status" value="1"/>
</dbReference>
<dbReference type="PROSITE" id="PS50075">
    <property type="entry name" value="CARRIER"/>
    <property type="match status" value="1"/>
</dbReference>
<feature type="compositionally biased region" description="Low complexity" evidence="8">
    <location>
        <begin position="469"/>
        <end position="486"/>
    </location>
</feature>
<dbReference type="InterPro" id="IPR050091">
    <property type="entry name" value="PKS_NRPS_Biosynth_Enz"/>
</dbReference>
<dbReference type="InterPro" id="IPR057326">
    <property type="entry name" value="KR_dom"/>
</dbReference>
<dbReference type="SUPFAM" id="SSF51735">
    <property type="entry name" value="NAD(P)-binding Rossmann-fold domains"/>
    <property type="match status" value="2"/>
</dbReference>
<dbReference type="InterPro" id="IPR029058">
    <property type="entry name" value="AB_hydrolase_fold"/>
</dbReference>
<dbReference type="SUPFAM" id="SSF53474">
    <property type="entry name" value="alpha/beta-Hydrolases"/>
    <property type="match status" value="1"/>
</dbReference>
<accession>A0ABV8HFK3</accession>
<proteinExistence type="predicted"/>
<dbReference type="Gene3D" id="3.40.50.720">
    <property type="entry name" value="NAD(P)-binding Rossmann-like Domain"/>
    <property type="match status" value="1"/>
</dbReference>